<dbReference type="PaxDb" id="35128-Thaps2812"/>
<reference evidence="1 2" key="2">
    <citation type="journal article" date="2008" name="Nature">
        <title>The Phaeodactylum genome reveals the evolutionary history of diatom genomes.</title>
        <authorList>
            <person name="Bowler C."/>
            <person name="Allen A.E."/>
            <person name="Badger J.H."/>
            <person name="Grimwood J."/>
            <person name="Jabbari K."/>
            <person name="Kuo A."/>
            <person name="Maheswari U."/>
            <person name="Martens C."/>
            <person name="Maumus F."/>
            <person name="Otillar R.P."/>
            <person name="Rayko E."/>
            <person name="Salamov A."/>
            <person name="Vandepoele K."/>
            <person name="Beszteri B."/>
            <person name="Gruber A."/>
            <person name="Heijde M."/>
            <person name="Katinka M."/>
            <person name="Mock T."/>
            <person name="Valentin K."/>
            <person name="Verret F."/>
            <person name="Berges J.A."/>
            <person name="Brownlee C."/>
            <person name="Cadoret J.P."/>
            <person name="Chiovitti A."/>
            <person name="Choi C.J."/>
            <person name="Coesel S."/>
            <person name="De Martino A."/>
            <person name="Detter J.C."/>
            <person name="Durkin C."/>
            <person name="Falciatore A."/>
            <person name="Fournet J."/>
            <person name="Haruta M."/>
            <person name="Huysman M.J."/>
            <person name="Jenkins B.D."/>
            <person name="Jiroutova K."/>
            <person name="Jorgensen R.E."/>
            <person name="Joubert Y."/>
            <person name="Kaplan A."/>
            <person name="Kroger N."/>
            <person name="Kroth P.G."/>
            <person name="La Roche J."/>
            <person name="Lindquist E."/>
            <person name="Lommer M."/>
            <person name="Martin-Jezequel V."/>
            <person name="Lopez P.J."/>
            <person name="Lucas S."/>
            <person name="Mangogna M."/>
            <person name="McGinnis K."/>
            <person name="Medlin L.K."/>
            <person name="Montsant A."/>
            <person name="Oudot-Le Secq M.P."/>
            <person name="Napoli C."/>
            <person name="Obornik M."/>
            <person name="Parker M.S."/>
            <person name="Petit J.L."/>
            <person name="Porcel B.M."/>
            <person name="Poulsen N."/>
            <person name="Robison M."/>
            <person name="Rychlewski L."/>
            <person name="Rynearson T.A."/>
            <person name="Schmutz J."/>
            <person name="Shapiro H."/>
            <person name="Siaut M."/>
            <person name="Stanley M."/>
            <person name="Sussman M.R."/>
            <person name="Taylor A.R."/>
            <person name="Vardi A."/>
            <person name="von Dassow P."/>
            <person name="Vyverman W."/>
            <person name="Willis A."/>
            <person name="Wyrwicz L.S."/>
            <person name="Rokhsar D.S."/>
            <person name="Weissenbach J."/>
            <person name="Armbrust E.V."/>
            <person name="Green B.R."/>
            <person name="Van de Peer Y."/>
            <person name="Grigoriev I.V."/>
        </authorList>
    </citation>
    <scope>NUCLEOTIDE SEQUENCE [LARGE SCALE GENOMIC DNA]</scope>
    <source>
        <strain evidence="1 2">CCMP1335</strain>
    </source>
</reference>
<proteinExistence type="predicted"/>
<dbReference type="InParanoid" id="B8BVE8"/>
<evidence type="ECO:0000313" key="2">
    <source>
        <dbReference type="Proteomes" id="UP000001449"/>
    </source>
</evidence>
<evidence type="ECO:0000313" key="1">
    <source>
        <dbReference type="EMBL" id="EED94922.1"/>
    </source>
</evidence>
<name>B8BVE8_THAPS</name>
<dbReference type="KEGG" id="tps:THAPSDRAFT_2812"/>
<protein>
    <recommendedName>
        <fullName evidence="3">Glycosyltransferase family 92 protein</fullName>
    </recommendedName>
</protein>
<dbReference type="eggNOG" id="ENOG502SQA6">
    <property type="taxonomic scope" value="Eukaryota"/>
</dbReference>
<dbReference type="HOGENOM" id="CLU_744936_0_0_1"/>
<organism evidence="1 2">
    <name type="scientific">Thalassiosira pseudonana</name>
    <name type="common">Marine diatom</name>
    <name type="synonym">Cyclotella nana</name>
    <dbReference type="NCBI Taxonomy" id="35128"/>
    <lineage>
        <taxon>Eukaryota</taxon>
        <taxon>Sar</taxon>
        <taxon>Stramenopiles</taxon>
        <taxon>Ochrophyta</taxon>
        <taxon>Bacillariophyta</taxon>
        <taxon>Coscinodiscophyceae</taxon>
        <taxon>Thalassiosirophycidae</taxon>
        <taxon>Thalassiosirales</taxon>
        <taxon>Thalassiosiraceae</taxon>
        <taxon>Thalassiosira</taxon>
    </lineage>
</organism>
<dbReference type="OMA" id="GAYIEIS"/>
<accession>B8BVE8</accession>
<dbReference type="CDD" id="cd04508">
    <property type="entry name" value="Tudor_SF"/>
    <property type="match status" value="1"/>
</dbReference>
<sequence length="372" mass="42702">MDNHFLIEWLAYHYHVVTLRHVIITSDPDIEEKRWTVANITKQEKSLQHYIGRQAAFHLECLRSFKRENRSWVLLLDIDEYITVNTEVTNNEEIAIEQPNSVSKVLQQMVIPNPEYEELTTPCIPLHRKQFSARESSVDKVNHLVPPDFDALHFQTFRWRKYGYNHEVYATKWGVSCPIRRSIPNKVAIDLSRLRLIDIDRPDNSVHHYMGTEEQWFHRSSDKRGTGFRKARYEDFNSKVGVAETDAIRPWLKGFVDTMGKELASRLLSGVGSLEVLPGKVGSPIVVPIAFQQDDAYQVGDIVQANYKGDGYWFWAEISAVLSGGFYNVIYASDCSEEIATYGGRLRREGMVDADEDIGGIDFKLLQKSGNS</sequence>
<dbReference type="Gene3D" id="2.30.30.140">
    <property type="match status" value="1"/>
</dbReference>
<dbReference type="RefSeq" id="XP_002287479.1">
    <property type="nucleotide sequence ID" value="XM_002287443.1"/>
</dbReference>
<evidence type="ECO:0008006" key="3">
    <source>
        <dbReference type="Google" id="ProtNLM"/>
    </source>
</evidence>
<dbReference type="EMBL" id="CM000639">
    <property type="protein sequence ID" value="EED94922.1"/>
    <property type="molecule type" value="Genomic_DNA"/>
</dbReference>
<reference evidence="1 2" key="1">
    <citation type="journal article" date="2004" name="Science">
        <title>The genome of the diatom Thalassiosira pseudonana: ecology, evolution, and metabolism.</title>
        <authorList>
            <person name="Armbrust E.V."/>
            <person name="Berges J.A."/>
            <person name="Bowler C."/>
            <person name="Green B.R."/>
            <person name="Martinez D."/>
            <person name="Putnam N.H."/>
            <person name="Zhou S."/>
            <person name="Allen A.E."/>
            <person name="Apt K.E."/>
            <person name="Bechner M."/>
            <person name="Brzezinski M.A."/>
            <person name="Chaal B.K."/>
            <person name="Chiovitti A."/>
            <person name="Davis A.K."/>
            <person name="Demarest M.S."/>
            <person name="Detter J.C."/>
            <person name="Glavina T."/>
            <person name="Goodstein D."/>
            <person name="Hadi M.Z."/>
            <person name="Hellsten U."/>
            <person name="Hildebrand M."/>
            <person name="Jenkins B.D."/>
            <person name="Jurka J."/>
            <person name="Kapitonov V.V."/>
            <person name="Kroger N."/>
            <person name="Lau W.W."/>
            <person name="Lane T.W."/>
            <person name="Larimer F.W."/>
            <person name="Lippmeier J.C."/>
            <person name="Lucas S."/>
            <person name="Medina M."/>
            <person name="Montsant A."/>
            <person name="Obornik M."/>
            <person name="Parker M.S."/>
            <person name="Palenik B."/>
            <person name="Pazour G.J."/>
            <person name="Richardson P.M."/>
            <person name="Rynearson T.A."/>
            <person name="Saito M.A."/>
            <person name="Schwartz D.C."/>
            <person name="Thamatrakoln K."/>
            <person name="Valentin K."/>
            <person name="Vardi A."/>
            <person name="Wilkerson F.P."/>
            <person name="Rokhsar D.S."/>
        </authorList>
    </citation>
    <scope>NUCLEOTIDE SEQUENCE [LARGE SCALE GENOMIC DNA]</scope>
    <source>
        <strain evidence="1 2">CCMP1335</strain>
    </source>
</reference>
<dbReference type="AlphaFoldDB" id="B8BVE8"/>
<dbReference type="Proteomes" id="UP000001449">
    <property type="component" value="Chromosome 2"/>
</dbReference>
<dbReference type="GeneID" id="7452473"/>
<gene>
    <name evidence="1" type="ORF">THAPSDRAFT_2812</name>
</gene>
<keyword evidence="2" id="KW-1185">Reference proteome</keyword>